<dbReference type="Gene3D" id="2.60.40.1120">
    <property type="entry name" value="Carboxypeptidase-like, regulatory domain"/>
    <property type="match status" value="1"/>
</dbReference>
<keyword evidence="1" id="KW-0732">Signal</keyword>
<dbReference type="RefSeq" id="WP_093241851.1">
    <property type="nucleotide sequence ID" value="NZ_FNQF01000004.1"/>
</dbReference>
<keyword evidence="3" id="KW-1185">Reference proteome</keyword>
<feature type="chain" id="PRO_5011771072" evidence="1">
    <location>
        <begin position="21"/>
        <end position="99"/>
    </location>
</feature>
<evidence type="ECO:0000313" key="3">
    <source>
        <dbReference type="Proteomes" id="UP000198820"/>
    </source>
</evidence>
<dbReference type="SUPFAM" id="SSF49464">
    <property type="entry name" value="Carboxypeptidase regulatory domain-like"/>
    <property type="match status" value="1"/>
</dbReference>
<name>A0A1H3ZRX9_9FLAO</name>
<dbReference type="PROSITE" id="PS51257">
    <property type="entry name" value="PROKAR_LIPOPROTEIN"/>
    <property type="match status" value="1"/>
</dbReference>
<dbReference type="Proteomes" id="UP000198820">
    <property type="component" value="Unassembled WGS sequence"/>
</dbReference>
<reference evidence="2 3" key="1">
    <citation type="submission" date="2016-10" db="EMBL/GenBank/DDBJ databases">
        <authorList>
            <person name="de Groot N.N."/>
        </authorList>
    </citation>
    <scope>NUCLEOTIDE SEQUENCE [LARGE SCALE GENOMIC DNA]</scope>
    <source>
        <strain evidence="2 3">DSM 23581</strain>
    </source>
</reference>
<protein>
    <submittedName>
        <fullName evidence="2">CarboxypepD_reg-like domain-containing protein</fullName>
    </submittedName>
</protein>
<accession>A0A1H3ZRX9</accession>
<dbReference type="STRING" id="908615.SAMN05421540_104189"/>
<evidence type="ECO:0000256" key="1">
    <source>
        <dbReference type="SAM" id="SignalP"/>
    </source>
</evidence>
<proteinExistence type="predicted"/>
<feature type="signal peptide" evidence="1">
    <location>
        <begin position="1"/>
        <end position="20"/>
    </location>
</feature>
<organism evidence="2 3">
    <name type="scientific">Psychroflexus halocasei</name>
    <dbReference type="NCBI Taxonomy" id="908615"/>
    <lineage>
        <taxon>Bacteria</taxon>
        <taxon>Pseudomonadati</taxon>
        <taxon>Bacteroidota</taxon>
        <taxon>Flavobacteriia</taxon>
        <taxon>Flavobacteriales</taxon>
        <taxon>Flavobacteriaceae</taxon>
        <taxon>Psychroflexus</taxon>
    </lineage>
</organism>
<dbReference type="EMBL" id="FNQF01000004">
    <property type="protein sequence ID" value="SEA26418.1"/>
    <property type="molecule type" value="Genomic_DNA"/>
</dbReference>
<dbReference type="AlphaFoldDB" id="A0A1H3ZRX9"/>
<dbReference type="Pfam" id="PF13715">
    <property type="entry name" value="CarbopepD_reg_2"/>
    <property type="match status" value="1"/>
</dbReference>
<dbReference type="InterPro" id="IPR008969">
    <property type="entry name" value="CarboxyPept-like_regulatory"/>
</dbReference>
<sequence>MKVFTKITFFLFVMTLFACGKESQMIKGTITNESQQPLQNVMVQVVGTDLYAKSKEDGSFMINTKKRGDELLFNLEGYKLYFHKLDKNASPLEIELQEK</sequence>
<evidence type="ECO:0000313" key="2">
    <source>
        <dbReference type="EMBL" id="SEA26418.1"/>
    </source>
</evidence>
<gene>
    <name evidence="2" type="ORF">SAMN05421540_104189</name>
</gene>